<keyword evidence="3" id="KW-0919">Taste</keyword>
<comment type="caution">
    <text evidence="14">The sequence shown here is derived from an EMBL/GenBank/DDBJ whole genome shotgun (WGS) entry which is preliminary data.</text>
</comment>
<organism evidence="14 15">
    <name type="scientific">Engystomops pustulosus</name>
    <name type="common">Tungara frog</name>
    <name type="synonym">Physalaemus pustulosus</name>
    <dbReference type="NCBI Taxonomy" id="76066"/>
    <lineage>
        <taxon>Eukaryota</taxon>
        <taxon>Metazoa</taxon>
        <taxon>Chordata</taxon>
        <taxon>Craniata</taxon>
        <taxon>Vertebrata</taxon>
        <taxon>Euteleostomi</taxon>
        <taxon>Amphibia</taxon>
        <taxon>Batrachia</taxon>
        <taxon>Anura</taxon>
        <taxon>Neobatrachia</taxon>
        <taxon>Hyloidea</taxon>
        <taxon>Leptodactylidae</taxon>
        <taxon>Leiuperinae</taxon>
        <taxon>Engystomops</taxon>
    </lineage>
</organism>
<evidence type="ECO:0000256" key="5">
    <source>
        <dbReference type="ARBA" id="ARBA00022692"/>
    </source>
</evidence>
<comment type="similarity">
    <text evidence="2 12">Belongs to the G-protein coupled receptor T2R family.</text>
</comment>
<gene>
    <name evidence="14" type="ORF">GDO81_025891</name>
</gene>
<keyword evidence="7" id="KW-0297">G-protein coupled receptor</keyword>
<keyword evidence="6 13" id="KW-1133">Transmembrane helix</keyword>
<evidence type="ECO:0000313" key="14">
    <source>
        <dbReference type="EMBL" id="KAG8548277.1"/>
    </source>
</evidence>
<evidence type="ECO:0000256" key="10">
    <source>
        <dbReference type="ARBA" id="ARBA00023224"/>
    </source>
</evidence>
<evidence type="ECO:0000256" key="4">
    <source>
        <dbReference type="ARBA" id="ARBA00022606"/>
    </source>
</evidence>
<dbReference type="PANTHER" id="PTHR11394">
    <property type="entry name" value="TASTE RECEPTOR TYPE 2"/>
    <property type="match status" value="1"/>
</dbReference>
<evidence type="ECO:0000256" key="11">
    <source>
        <dbReference type="ARBA" id="ARBA00044110"/>
    </source>
</evidence>
<protein>
    <recommendedName>
        <fullName evidence="11">Taste receptor type 2 member 40</fullName>
    </recommendedName>
</protein>
<keyword evidence="15" id="KW-1185">Reference proteome</keyword>
<sequence>MALIAGLVIHSFIIGVNVSAWWRGGSVTPVDRIVTSLGISRIGAQSANALFYVVQFLLSYLDINLTIVIIEMLYDFFISANTWLTSLLSIVLCVKISNLHTRLFLYLRRMILPRTRRLIAASALLSALNVLLTLWIAFTKVTIGGTHNIAMDDVAIDCTNTNSFLPSCYSIFNFTDFLLYLLSSPLRLVVSSHNKDEDEQ</sequence>
<evidence type="ECO:0000256" key="3">
    <source>
        <dbReference type="ARBA" id="ARBA00022480"/>
    </source>
</evidence>
<keyword evidence="8 13" id="KW-0472">Membrane</keyword>
<evidence type="ECO:0000256" key="2">
    <source>
        <dbReference type="ARBA" id="ARBA00007376"/>
    </source>
</evidence>
<dbReference type="GO" id="GO:0016020">
    <property type="term" value="C:membrane"/>
    <property type="evidence" value="ECO:0007669"/>
    <property type="project" value="UniProtKB-SubCell"/>
</dbReference>
<accession>A0AAV6ZFQ4</accession>
<comment type="subcellular location">
    <subcellularLocation>
        <location evidence="1">Membrane</location>
        <topology evidence="1">Multi-pass membrane protein</topology>
    </subcellularLocation>
</comment>
<evidence type="ECO:0000256" key="7">
    <source>
        <dbReference type="ARBA" id="ARBA00023040"/>
    </source>
</evidence>
<dbReference type="GO" id="GO:0033038">
    <property type="term" value="F:bitter taste receptor activity"/>
    <property type="evidence" value="ECO:0007669"/>
    <property type="project" value="InterPro"/>
</dbReference>
<evidence type="ECO:0000313" key="15">
    <source>
        <dbReference type="Proteomes" id="UP000824782"/>
    </source>
</evidence>
<evidence type="ECO:0000256" key="1">
    <source>
        <dbReference type="ARBA" id="ARBA00004141"/>
    </source>
</evidence>
<keyword evidence="4" id="KW-0716">Sensory transduction</keyword>
<evidence type="ECO:0000256" key="8">
    <source>
        <dbReference type="ARBA" id="ARBA00023136"/>
    </source>
</evidence>
<feature type="transmembrane region" description="Helical" evidence="13">
    <location>
        <begin position="49"/>
        <end position="70"/>
    </location>
</feature>
<name>A0AAV6ZFQ4_ENGPU</name>
<dbReference type="GO" id="GO:0004930">
    <property type="term" value="F:G protein-coupled receptor activity"/>
    <property type="evidence" value="ECO:0007669"/>
    <property type="project" value="UniProtKB-KW"/>
</dbReference>
<keyword evidence="9" id="KW-0675">Receptor</keyword>
<dbReference type="InterPro" id="IPR007960">
    <property type="entry name" value="TAS2R"/>
</dbReference>
<feature type="transmembrane region" description="Helical" evidence="13">
    <location>
        <begin position="118"/>
        <end position="138"/>
    </location>
</feature>
<keyword evidence="5 13" id="KW-0812">Transmembrane</keyword>
<reference evidence="14" key="1">
    <citation type="thesis" date="2020" institute="ProQuest LLC" country="789 East Eisenhower Parkway, Ann Arbor, MI, USA">
        <title>Comparative Genomics and Chromosome Evolution.</title>
        <authorList>
            <person name="Mudd A.B."/>
        </authorList>
    </citation>
    <scope>NUCLEOTIDE SEQUENCE</scope>
    <source>
        <strain evidence="14">237g6f4</strain>
        <tissue evidence="14">Blood</tissue>
    </source>
</reference>
<dbReference type="Proteomes" id="UP000824782">
    <property type="component" value="Unassembled WGS sequence"/>
</dbReference>
<evidence type="ECO:0000256" key="6">
    <source>
        <dbReference type="ARBA" id="ARBA00022989"/>
    </source>
</evidence>
<dbReference type="Pfam" id="PF05296">
    <property type="entry name" value="TAS2R"/>
    <property type="match status" value="1"/>
</dbReference>
<dbReference type="EMBL" id="WNYA01000451">
    <property type="protein sequence ID" value="KAG8548277.1"/>
    <property type="molecule type" value="Genomic_DNA"/>
</dbReference>
<dbReference type="AlphaFoldDB" id="A0AAV6ZFQ4"/>
<feature type="transmembrane region" description="Helical" evidence="13">
    <location>
        <begin position="76"/>
        <end position="97"/>
    </location>
</feature>
<dbReference type="PANTHER" id="PTHR11394:SF47">
    <property type="entry name" value="TASTE RECEPTOR TYPE 2 MEMBER 40"/>
    <property type="match status" value="1"/>
</dbReference>
<evidence type="ECO:0000256" key="9">
    <source>
        <dbReference type="ARBA" id="ARBA00023170"/>
    </source>
</evidence>
<keyword evidence="10" id="KW-0807">Transducer</keyword>
<proteinExistence type="inferred from homology"/>
<evidence type="ECO:0000256" key="13">
    <source>
        <dbReference type="SAM" id="Phobius"/>
    </source>
</evidence>
<evidence type="ECO:0000256" key="12">
    <source>
        <dbReference type="RuleBase" id="RU004423"/>
    </source>
</evidence>